<feature type="region of interest" description="Disordered" evidence="5">
    <location>
        <begin position="942"/>
        <end position="1049"/>
    </location>
</feature>
<feature type="domain" description="RING-type" evidence="6">
    <location>
        <begin position="1073"/>
        <end position="1112"/>
    </location>
</feature>
<name>A0ABD2X281_9HYME</name>
<evidence type="ECO:0000313" key="8">
    <source>
        <dbReference type="EMBL" id="KAL3398968.1"/>
    </source>
</evidence>
<keyword evidence="3" id="KW-0862">Zinc</keyword>
<accession>A0ABD2X281</accession>
<feature type="compositionally biased region" description="Polar residues" evidence="5">
    <location>
        <begin position="950"/>
        <end position="962"/>
    </location>
</feature>
<comment type="caution">
    <text evidence="7">The sequence shown here is derived from an EMBL/GenBank/DDBJ whole genome shotgun (WGS) entry which is preliminary data.</text>
</comment>
<feature type="compositionally biased region" description="Basic and acidic residues" evidence="5">
    <location>
        <begin position="905"/>
        <end position="917"/>
    </location>
</feature>
<dbReference type="PANTHER" id="PTHR46858:SF5">
    <property type="entry name" value="E3 UBIQUITIN-PROTEIN LIGASE APD1-RELATED"/>
    <property type="match status" value="1"/>
</dbReference>
<dbReference type="Gene3D" id="3.30.40.10">
    <property type="entry name" value="Zinc/RING finger domain, C3HC4 (zinc finger)"/>
    <property type="match status" value="2"/>
</dbReference>
<evidence type="ECO:0000256" key="4">
    <source>
        <dbReference type="PROSITE-ProRule" id="PRU00175"/>
    </source>
</evidence>
<evidence type="ECO:0000313" key="9">
    <source>
        <dbReference type="Proteomes" id="UP001627154"/>
    </source>
</evidence>
<gene>
    <name evidence="7" type="ORF">TKK_008054</name>
    <name evidence="8" type="ORF">TKK_008055</name>
</gene>
<feature type="domain" description="RING-type" evidence="6">
    <location>
        <begin position="1174"/>
        <end position="1213"/>
    </location>
</feature>
<dbReference type="GO" id="GO:0008270">
    <property type="term" value="F:zinc ion binding"/>
    <property type="evidence" value="ECO:0007669"/>
    <property type="project" value="UniProtKB-KW"/>
</dbReference>
<keyword evidence="2 4" id="KW-0863">Zinc-finger</keyword>
<protein>
    <recommendedName>
        <fullName evidence="6">RING-type domain-containing protein</fullName>
    </recommendedName>
</protein>
<evidence type="ECO:0000256" key="5">
    <source>
        <dbReference type="SAM" id="MobiDB-lite"/>
    </source>
</evidence>
<dbReference type="EMBL" id="JBJJXI010000059">
    <property type="protein sequence ID" value="KAL3398967.1"/>
    <property type="molecule type" value="Genomic_DNA"/>
</dbReference>
<dbReference type="Pfam" id="PF13920">
    <property type="entry name" value="zf-C3HC4_3"/>
    <property type="match status" value="2"/>
</dbReference>
<keyword evidence="1" id="KW-0479">Metal-binding</keyword>
<feature type="region of interest" description="Disordered" evidence="5">
    <location>
        <begin position="864"/>
        <end position="927"/>
    </location>
</feature>
<dbReference type="PROSITE" id="PS50089">
    <property type="entry name" value="ZF_RING_2"/>
    <property type="match status" value="2"/>
</dbReference>
<evidence type="ECO:0000313" key="7">
    <source>
        <dbReference type="EMBL" id="KAL3398967.1"/>
    </source>
</evidence>
<dbReference type="SUPFAM" id="SSF57850">
    <property type="entry name" value="RING/U-box"/>
    <property type="match status" value="1"/>
</dbReference>
<sequence length="1224" mass="138324">MDLGGRCCSQSHSSRTLFAKFTDVMSKAAIVKVNAKYWGTILHVRPIPMHGNSSPTIQALSSAEKSFDKCYFYTDVMSKATIVKVNAKYWGSILQGLLIPMQGNPSPTIQDMRVIVALSSAEKSLDKCYFYTDVMTKAVFVKCKATYWGTILHGLPIPMQGNPSPTIQDMRVIVALLYAEKSLDKCYFYTDVMSKVVIVICKATYWDMILHGIPIQGNSSPTAQDSRLMLATSSDEKSLDKSYFSTDVQLRLTCTVKIGDRGIKFKLELSDEIHKGNKYRVKLLKVETDEIVNCSRDGSGLMHIDYYKKWTDIALFARTTTIGNPHPSWIRIGKHQLEKLKMTLSIIYRIRDGRIYNISNETTRVYYLRCRNRQSGCFATARVYRDNVDVLVPGQPHSSSCIPSEEAVGIVRFKEELRLAATRDFTRPRVIYDTLALVYDDVAALVPFSSVRGSIKRWRATMFPPSPNSLIDMSLQLGNPENSRLLFHERGRLTTRIFHDIDDEMHFLLYDADIVAKVQNHISTIMIDFTYNTCPVVPDANLQLGTVMCIYHGHAIPVLWFIMSRKTTNAYRKMCSLIGELFAASNILTIVTDFELPLRVALRETFGPTVYLIGCFFHYLRCLHGKIHRLGLTDFVRENEEANSFVRKCGALALVPAGLMVAIFDQLLELTPERIRRPFQDFITYIRTFWFTRVGPRNFSVYGVHTRTNNAIESYHSILSYRLGADPPFWQWLGNIKRMVQWQWIDFATMESGRTSVRHPSNATRFRGQRLQQAWRDLHLSNVSGFELLTICSNVIGEYFTSHLNSIEPLEVEEVIQLEVNFDARLDQNEGNDPEYDYSIFQDFRRNEALVLDANIPAEARPRWLRAQGGRRQRRRRRRNNNRPYGINGNVAARPPLPRRNQRSPRNDEQAHPRVAERNNAMQLRTRSGVARPYPFYIESDSDEDVVSSTMSPNVSRIQNRQPLPRPLDRAIAGPSTAVDGPSAARVNHSRVEGGSERELVAAGPSGISVHSESDSDGDDVPAMETRSGSSHREGPIISRPLIQENAPTVSEPMTIANDQSRPSNDSNDAGTCSVCMYRPKTHSFVPCGHWTCCEWCAIKIMMDGKICPNCRAEALCTVRISLSMATPSNDSMNRDEVSRPVQVIAPTASEPMSDANDHSMVGLSNGSIIAGTCSVCKCRPKTNCFVPCGHWPCCEWCAIRIMMDEKECPDCRAEAVCTTKIFQ</sequence>
<dbReference type="InterPro" id="IPR013083">
    <property type="entry name" value="Znf_RING/FYVE/PHD"/>
</dbReference>
<feature type="compositionally biased region" description="Basic residues" evidence="5">
    <location>
        <begin position="869"/>
        <end position="881"/>
    </location>
</feature>
<dbReference type="AlphaFoldDB" id="A0ABD2X281"/>
<feature type="compositionally biased region" description="Basic and acidic residues" evidence="5">
    <location>
        <begin position="990"/>
        <end position="1000"/>
    </location>
</feature>
<dbReference type="Proteomes" id="UP001627154">
    <property type="component" value="Unassembled WGS sequence"/>
</dbReference>
<keyword evidence="9" id="KW-1185">Reference proteome</keyword>
<organism evidence="7 9">
    <name type="scientific">Trichogramma kaykai</name>
    <dbReference type="NCBI Taxonomy" id="54128"/>
    <lineage>
        <taxon>Eukaryota</taxon>
        <taxon>Metazoa</taxon>
        <taxon>Ecdysozoa</taxon>
        <taxon>Arthropoda</taxon>
        <taxon>Hexapoda</taxon>
        <taxon>Insecta</taxon>
        <taxon>Pterygota</taxon>
        <taxon>Neoptera</taxon>
        <taxon>Endopterygota</taxon>
        <taxon>Hymenoptera</taxon>
        <taxon>Apocrita</taxon>
        <taxon>Proctotrupomorpha</taxon>
        <taxon>Chalcidoidea</taxon>
        <taxon>Trichogrammatidae</taxon>
        <taxon>Trichogramma</taxon>
    </lineage>
</organism>
<evidence type="ECO:0000256" key="3">
    <source>
        <dbReference type="ARBA" id="ARBA00022833"/>
    </source>
</evidence>
<dbReference type="EMBL" id="JBJJXI010000059">
    <property type="protein sequence ID" value="KAL3398968.1"/>
    <property type="molecule type" value="Genomic_DNA"/>
</dbReference>
<evidence type="ECO:0000256" key="2">
    <source>
        <dbReference type="ARBA" id="ARBA00022771"/>
    </source>
</evidence>
<dbReference type="PANTHER" id="PTHR46858">
    <property type="entry name" value="OS05G0521000 PROTEIN"/>
    <property type="match status" value="1"/>
</dbReference>
<reference evidence="7 9" key="1">
    <citation type="journal article" date="2024" name="bioRxiv">
        <title>A reference genome for Trichogramma kaykai: A tiny desert-dwelling parasitoid wasp with competing sex-ratio distorters.</title>
        <authorList>
            <person name="Culotta J."/>
            <person name="Lindsey A.R."/>
        </authorList>
    </citation>
    <scope>NUCLEOTIDE SEQUENCE [LARGE SCALE GENOMIC DNA]</scope>
    <source>
        <strain evidence="7 9">KSX58</strain>
    </source>
</reference>
<proteinExistence type="predicted"/>
<evidence type="ECO:0000259" key="6">
    <source>
        <dbReference type="PROSITE" id="PS50089"/>
    </source>
</evidence>
<evidence type="ECO:0000256" key="1">
    <source>
        <dbReference type="ARBA" id="ARBA00022723"/>
    </source>
</evidence>
<dbReference type="InterPro" id="IPR001841">
    <property type="entry name" value="Znf_RING"/>
</dbReference>